<dbReference type="RefSeq" id="XP_007403335.1">
    <property type="nucleotide sequence ID" value="XM_007403273.1"/>
</dbReference>
<dbReference type="STRING" id="650164.K5VAK0"/>
<dbReference type="InterPro" id="IPR033370">
    <property type="entry name" value="COG1"/>
</dbReference>
<evidence type="ECO:0000313" key="10">
    <source>
        <dbReference type="Proteomes" id="UP000008370"/>
    </source>
</evidence>
<evidence type="ECO:0000256" key="8">
    <source>
        <dbReference type="SAM" id="SignalP"/>
    </source>
</evidence>
<keyword evidence="7" id="KW-0472">Membrane</keyword>
<dbReference type="PANTHER" id="PTHR31658:SF0">
    <property type="entry name" value="CONSERVED OLIGOMERIC GOLGI COMPLEX SUBUNIT 1"/>
    <property type="match status" value="1"/>
</dbReference>
<keyword evidence="8" id="KW-0732">Signal</keyword>
<dbReference type="OrthoDB" id="46189at2759"/>
<dbReference type="EMBL" id="JH931427">
    <property type="protein sequence ID" value="EKM48113.1"/>
    <property type="molecule type" value="Genomic_DNA"/>
</dbReference>
<reference evidence="9 10" key="1">
    <citation type="journal article" date="2012" name="BMC Genomics">
        <title>Comparative genomics of the white-rot fungi, Phanerochaete carnosa and P. chrysosporium, to elucidate the genetic basis of the distinct wood types they colonize.</title>
        <authorList>
            <person name="Suzuki H."/>
            <person name="MacDonald J."/>
            <person name="Syed K."/>
            <person name="Salamov A."/>
            <person name="Hori C."/>
            <person name="Aerts A."/>
            <person name="Henrissat B."/>
            <person name="Wiebenga A."/>
            <person name="vanKuyk P.A."/>
            <person name="Barry K."/>
            <person name="Lindquist E."/>
            <person name="LaButti K."/>
            <person name="Lapidus A."/>
            <person name="Lucas S."/>
            <person name="Coutinho P."/>
            <person name="Gong Y."/>
            <person name="Samejima M."/>
            <person name="Mahadevan R."/>
            <person name="Abou-Zaid M."/>
            <person name="de Vries R.P."/>
            <person name="Igarashi K."/>
            <person name="Yadav J.S."/>
            <person name="Grigoriev I.V."/>
            <person name="Master E.R."/>
        </authorList>
    </citation>
    <scope>NUCLEOTIDE SEQUENCE [LARGE SCALE GENOMIC DNA]</scope>
    <source>
        <strain evidence="9 10">HHB-10118-sp</strain>
    </source>
</reference>
<dbReference type="KEGG" id="pco:PHACADRAFT_189255"/>
<dbReference type="Proteomes" id="UP000008370">
    <property type="component" value="Unassembled WGS sequence"/>
</dbReference>
<dbReference type="AlphaFoldDB" id="K5VAK0"/>
<evidence type="ECO:0000256" key="4">
    <source>
        <dbReference type="ARBA" id="ARBA00022448"/>
    </source>
</evidence>
<gene>
    <name evidence="9" type="ORF">PHACADRAFT_189255</name>
</gene>
<keyword evidence="6" id="KW-0333">Golgi apparatus</keyword>
<dbReference type="GO" id="GO:0015031">
    <property type="term" value="P:protein transport"/>
    <property type="evidence" value="ECO:0007669"/>
    <property type="project" value="UniProtKB-KW"/>
</dbReference>
<dbReference type="PANTHER" id="PTHR31658">
    <property type="entry name" value="CONSERVED OLIGOMERIC GOLGI COMPLEX SUBUNIT 1"/>
    <property type="match status" value="1"/>
</dbReference>
<keyword evidence="5" id="KW-0653">Protein transport</keyword>
<dbReference type="GeneID" id="18910547"/>
<evidence type="ECO:0000256" key="3">
    <source>
        <dbReference type="ARBA" id="ARBA00020978"/>
    </source>
</evidence>
<keyword evidence="4" id="KW-0813">Transport</keyword>
<dbReference type="HOGENOM" id="CLU_454619_0_0_1"/>
<name>K5VAK0_PHACS</name>
<protein>
    <recommendedName>
        <fullName evidence="3">Conserved oligomeric Golgi complex subunit 1</fullName>
    </recommendedName>
</protein>
<comment type="similarity">
    <text evidence="2">Belongs to the COG1 family.</text>
</comment>
<feature type="signal peptide" evidence="8">
    <location>
        <begin position="1"/>
        <end position="23"/>
    </location>
</feature>
<keyword evidence="10" id="KW-1185">Reference proteome</keyword>
<evidence type="ECO:0000256" key="6">
    <source>
        <dbReference type="ARBA" id="ARBA00023034"/>
    </source>
</evidence>
<evidence type="ECO:0000256" key="5">
    <source>
        <dbReference type="ARBA" id="ARBA00022927"/>
    </source>
</evidence>
<evidence type="ECO:0000313" key="9">
    <source>
        <dbReference type="EMBL" id="EKM48113.1"/>
    </source>
</evidence>
<dbReference type="GO" id="GO:0000139">
    <property type="term" value="C:Golgi membrane"/>
    <property type="evidence" value="ECO:0007669"/>
    <property type="project" value="UniProtKB-SubCell"/>
</dbReference>
<dbReference type="InParanoid" id="K5VAK0"/>
<evidence type="ECO:0000256" key="1">
    <source>
        <dbReference type="ARBA" id="ARBA00004395"/>
    </source>
</evidence>
<feature type="non-terminal residue" evidence="9">
    <location>
        <position position="601"/>
    </location>
</feature>
<organism evidence="9 10">
    <name type="scientific">Phanerochaete carnosa (strain HHB-10118-sp)</name>
    <name type="common">White-rot fungus</name>
    <name type="synonym">Peniophora carnosa</name>
    <dbReference type="NCBI Taxonomy" id="650164"/>
    <lineage>
        <taxon>Eukaryota</taxon>
        <taxon>Fungi</taxon>
        <taxon>Dikarya</taxon>
        <taxon>Basidiomycota</taxon>
        <taxon>Agaricomycotina</taxon>
        <taxon>Agaricomycetes</taxon>
        <taxon>Polyporales</taxon>
        <taxon>Phanerochaetaceae</taxon>
        <taxon>Phanerochaete</taxon>
    </lineage>
</organism>
<evidence type="ECO:0000256" key="2">
    <source>
        <dbReference type="ARBA" id="ARBA00006653"/>
    </source>
</evidence>
<sequence length="601" mass="66357">MTKAGPPLASTFRLVFVLCVVSGRLLKHLPQEQFPLVQRQWEAVSQFRSQITHKATLSLREPNLTSSEVCAILLALHLLESRPFAETLNTFLSQRSRCLTNTLSRHKDRMPNGNGGIPELSLPHMGTMKARIPGAELRDVRQRLKAVLEVISRTLGSSRIIFLGEANEPPLMRRVIAHIQTSMPSSSDNLPPEVRLTSQTLLSGLPSSNHFLLLPATIKGYKPYLDAESLSPEKQARFSNSLADWFGGALQSTRTAMCSWFATLTTVRELWETRTWCRKLIRASSGLHAEEKTVVNGAIDAICRARAVEIWKSVLTSTDAAFHEHLDSGLAELGKPSGGDVLDAQPVRYLLQAPPISLSSSHSGKSASASFRQYSNSLEQQISGRTPLLQDVLDTIETRIQALQHDLDTMRGRDEDTQCVWYPMAYFVLLTYVLHKAASCTAGGALSLAASTLRPMVFLARLGDELSSSVGPLTRVGCSASATDNFRERLRKLHEDIMQQWQTYVVDKTLDDYQSHHLSSKVDSQVADASGYDSLRPSAAAVNSVLDLATSLQQFGGLLDPMYSNTRAQQLLEAFSAKFAERFQECLEGSETANVDMTKDL</sequence>
<feature type="chain" id="PRO_5003884555" description="Conserved oligomeric Golgi complex subunit 1" evidence="8">
    <location>
        <begin position="24"/>
        <end position="601"/>
    </location>
</feature>
<accession>K5VAK0</accession>
<dbReference type="GO" id="GO:0017119">
    <property type="term" value="C:Golgi transport complex"/>
    <property type="evidence" value="ECO:0007669"/>
    <property type="project" value="InterPro"/>
</dbReference>
<evidence type="ECO:0000256" key="7">
    <source>
        <dbReference type="ARBA" id="ARBA00023136"/>
    </source>
</evidence>
<comment type="subcellular location">
    <subcellularLocation>
        <location evidence="1">Golgi apparatus membrane</location>
        <topology evidence="1">Peripheral membrane protein</topology>
    </subcellularLocation>
</comment>
<proteinExistence type="inferred from homology"/>
<dbReference type="GO" id="GO:0006891">
    <property type="term" value="P:intra-Golgi vesicle-mediated transport"/>
    <property type="evidence" value="ECO:0007669"/>
    <property type="project" value="InterPro"/>
</dbReference>